<reference evidence="6 7" key="1">
    <citation type="submission" date="2023-03" db="EMBL/GenBank/DDBJ databases">
        <title>Thalassotalea loyana LMG 22536T draft genome sequence.</title>
        <authorList>
            <person name="Sawabe T."/>
        </authorList>
    </citation>
    <scope>NUCLEOTIDE SEQUENCE [LARGE SCALE GENOMIC DNA]</scope>
    <source>
        <strain evidence="6 7">LMG 22536</strain>
    </source>
</reference>
<organism evidence="6 7">
    <name type="scientific">Thalassotalea loyana</name>
    <dbReference type="NCBI Taxonomy" id="280483"/>
    <lineage>
        <taxon>Bacteria</taxon>
        <taxon>Pseudomonadati</taxon>
        <taxon>Pseudomonadota</taxon>
        <taxon>Gammaproteobacteria</taxon>
        <taxon>Alteromonadales</taxon>
        <taxon>Colwelliaceae</taxon>
        <taxon>Thalassotalea</taxon>
    </lineage>
</organism>
<evidence type="ECO:0000313" key="7">
    <source>
        <dbReference type="Proteomes" id="UP001157134"/>
    </source>
</evidence>
<evidence type="ECO:0000313" key="6">
    <source>
        <dbReference type="EMBL" id="GLX86357.1"/>
    </source>
</evidence>
<feature type="domain" description="Zinc finger DksA/TraR C4-type" evidence="5">
    <location>
        <begin position="38"/>
        <end position="69"/>
    </location>
</feature>
<feature type="zinc finger region" description="dksA C4-type" evidence="4">
    <location>
        <begin position="39"/>
        <end position="63"/>
    </location>
</feature>
<evidence type="ECO:0000259" key="5">
    <source>
        <dbReference type="Pfam" id="PF01258"/>
    </source>
</evidence>
<evidence type="ECO:0000256" key="2">
    <source>
        <dbReference type="ARBA" id="ARBA00022771"/>
    </source>
</evidence>
<name>A0ABQ6HHX8_9GAMM</name>
<dbReference type="PROSITE" id="PS51128">
    <property type="entry name" value="ZF_DKSA_2"/>
    <property type="match status" value="1"/>
</dbReference>
<dbReference type="InterPro" id="IPR000962">
    <property type="entry name" value="Znf_DskA_TraR"/>
</dbReference>
<sequence>MADVADKAKLLEQQALEHALASHQVSVETPNEFDGHRYCLDCDIEITTKRLLAAPNAVRCIDCQEVHEHQQKRGR</sequence>
<accession>A0ABQ6HHX8</accession>
<dbReference type="RefSeq" id="WP_284299332.1">
    <property type="nucleotide sequence ID" value="NZ_BSSV01000006.1"/>
</dbReference>
<evidence type="ECO:0000256" key="3">
    <source>
        <dbReference type="ARBA" id="ARBA00022833"/>
    </source>
</evidence>
<gene>
    <name evidence="6" type="ORF">tloyanaT_26100</name>
</gene>
<keyword evidence="2" id="KW-0863">Zinc-finger</keyword>
<keyword evidence="1" id="KW-0479">Metal-binding</keyword>
<keyword evidence="3" id="KW-0862">Zinc</keyword>
<protein>
    <recommendedName>
        <fullName evidence="5">Zinc finger DksA/TraR C4-type domain-containing protein</fullName>
    </recommendedName>
</protein>
<keyword evidence="7" id="KW-1185">Reference proteome</keyword>
<comment type="caution">
    <text evidence="6">The sequence shown here is derived from an EMBL/GenBank/DDBJ whole genome shotgun (WGS) entry which is preliminary data.</text>
</comment>
<dbReference type="EMBL" id="BSSV01000006">
    <property type="protein sequence ID" value="GLX86357.1"/>
    <property type="molecule type" value="Genomic_DNA"/>
</dbReference>
<evidence type="ECO:0000256" key="4">
    <source>
        <dbReference type="PROSITE-ProRule" id="PRU00510"/>
    </source>
</evidence>
<dbReference type="Pfam" id="PF01258">
    <property type="entry name" value="zf-dskA_traR"/>
    <property type="match status" value="1"/>
</dbReference>
<proteinExistence type="predicted"/>
<dbReference type="Proteomes" id="UP001157134">
    <property type="component" value="Unassembled WGS sequence"/>
</dbReference>
<evidence type="ECO:0000256" key="1">
    <source>
        <dbReference type="ARBA" id="ARBA00022723"/>
    </source>
</evidence>
<dbReference type="SUPFAM" id="SSF57716">
    <property type="entry name" value="Glucocorticoid receptor-like (DNA-binding domain)"/>
    <property type="match status" value="1"/>
</dbReference>
<dbReference type="Gene3D" id="1.20.120.910">
    <property type="entry name" value="DksA, coiled-coil domain"/>
    <property type="match status" value="1"/>
</dbReference>